<evidence type="ECO:0000313" key="3">
    <source>
        <dbReference type="Proteomes" id="UP001430374"/>
    </source>
</evidence>
<dbReference type="InterPro" id="IPR036388">
    <property type="entry name" value="WH-like_DNA-bd_sf"/>
</dbReference>
<gene>
    <name evidence="2" type="ORF">H9Q08_17605</name>
</gene>
<feature type="domain" description="NUMOD4" evidence="1">
    <location>
        <begin position="270"/>
        <end position="308"/>
    </location>
</feature>
<sequence length="398" mass="47023">MKLPAEFEDSYVKEVLYNTSLKDLPDEKWKLIEGFENYAVSNYGRVKSLARWSHSPKGNERKLPDLIMKLIFNKVFNKHLHRSFYNVFCSLTIEGKRYRRSVSRFVYYHFVENFDLNDRSFIISYKDGNSLNTHCKNLEKITNYERAVKSMQNNRAEISEMKFQKPISQYTVEGEWIADFESAILAEEMTGIAYKSILSVVKRKRTTAGGFLWFLQNNIPKKEDFIVDSKSSISRRIFNKPLWERLNKPSIDMNNLPPCMDLSLQDLPGEEWKPIPGFEHQYLISNKGRVKRLGSWTSNKRAFWKEQIMRIMADVKTPDKCYFYIVPNLNGKTARIAIPRVMYHCFVEEFDLNDKTMLVVNQNQPLWNIDLTKLLLRSMNLMLEEKRNKKSNKQNRVL</sequence>
<protein>
    <recommendedName>
        <fullName evidence="1">NUMOD4 domain-containing protein</fullName>
    </recommendedName>
</protein>
<accession>A0ABS9C956</accession>
<comment type="caution">
    <text evidence="2">The sequence shown here is derived from an EMBL/GenBank/DDBJ whole genome shotgun (WGS) entry which is preliminary data.</text>
</comment>
<name>A0ABS9C956_9FLAO</name>
<dbReference type="EMBL" id="JACSGT010000002">
    <property type="protein sequence ID" value="MCF2221106.1"/>
    <property type="molecule type" value="Genomic_DNA"/>
</dbReference>
<feature type="domain" description="NUMOD4" evidence="1">
    <location>
        <begin position="27"/>
        <end position="63"/>
    </location>
</feature>
<evidence type="ECO:0000313" key="2">
    <source>
        <dbReference type="EMBL" id="MCF2221106.1"/>
    </source>
</evidence>
<dbReference type="SUPFAM" id="SSF54060">
    <property type="entry name" value="His-Me finger endonucleases"/>
    <property type="match status" value="1"/>
</dbReference>
<dbReference type="InterPro" id="IPR010902">
    <property type="entry name" value="NUMOD4"/>
</dbReference>
<evidence type="ECO:0000259" key="1">
    <source>
        <dbReference type="Pfam" id="PF07463"/>
    </source>
</evidence>
<dbReference type="RefSeq" id="WP_235132452.1">
    <property type="nucleotide sequence ID" value="NZ_JACSGT010000002.1"/>
</dbReference>
<dbReference type="InterPro" id="IPR044925">
    <property type="entry name" value="His-Me_finger_sf"/>
</dbReference>
<proteinExistence type="predicted"/>
<dbReference type="Gene3D" id="1.10.10.10">
    <property type="entry name" value="Winged helix-like DNA-binding domain superfamily/Winged helix DNA-binding domain"/>
    <property type="match status" value="1"/>
</dbReference>
<keyword evidence="3" id="KW-1185">Reference proteome</keyword>
<organism evidence="2 3">
    <name type="scientific">Chryseobacterium indicum</name>
    <dbReference type="NCBI Taxonomy" id="2766954"/>
    <lineage>
        <taxon>Bacteria</taxon>
        <taxon>Pseudomonadati</taxon>
        <taxon>Bacteroidota</taxon>
        <taxon>Flavobacteriia</taxon>
        <taxon>Flavobacteriales</taxon>
        <taxon>Weeksellaceae</taxon>
        <taxon>Chryseobacterium group</taxon>
        <taxon>Chryseobacterium</taxon>
    </lineage>
</organism>
<dbReference type="Pfam" id="PF07463">
    <property type="entry name" value="NUMOD4"/>
    <property type="match status" value="2"/>
</dbReference>
<dbReference type="Proteomes" id="UP001430374">
    <property type="component" value="Unassembled WGS sequence"/>
</dbReference>
<reference evidence="2" key="1">
    <citation type="submission" date="2021-08" db="EMBL/GenBank/DDBJ databases">
        <title>Complete genome sequence of Chryseobacterium sp strain PS-8.</title>
        <authorList>
            <person name="Das S.K."/>
        </authorList>
    </citation>
    <scope>NUCLEOTIDE SEQUENCE</scope>
    <source>
        <strain evidence="2">PS-8</strain>
    </source>
</reference>
<dbReference type="Gene3D" id="3.90.75.20">
    <property type="match status" value="2"/>
</dbReference>